<dbReference type="SUPFAM" id="SSF52540">
    <property type="entry name" value="P-loop containing nucleoside triphosphate hydrolases"/>
    <property type="match status" value="1"/>
</dbReference>
<comment type="caution">
    <text evidence="2">The sequence shown here is derived from an EMBL/GenBank/DDBJ whole genome shotgun (WGS) entry which is preliminary data.</text>
</comment>
<sequence length="472" mass="54003">MKKEAIYRKHPLDSLNGNPLTEAIEVIAHEDELNKKLTFKPTFEKNLTDIPAVYQQVFLERLEKVHVPAPYLYGMYNKFVGLILDGYSKYTPHSAETNKLQMAIALAARKGERLEEEFISRTTAPSVFVHGHSGVGKTKGIRSVLKVIPQVIKHNKFEDKIFRQDQLVWISLDMPSTPSTKGLALNFFNAVDEALDTDFYEQWKDKSHYSVERHLSQMQSIAVAHHLGLAHIDELQFMLKYKNSKNAPSFTTIEALFNKLGIPIVLSSTTSGREMFLSDTKSPDFTITRRLLTNREYQFSLYGVKSKFFNSLFDALFPESFCKSSEMPDKQFKQVFCYLTCGLPAMMTRLAILHHESIAMLKNKYPDKADTYRTGDVERLHKTYNNQFSLIAGALDNLRAGNIQQFDEDVNKLDEKEHVLTNEEVKLAAKAERKKVQKLLPDVVPDPLGIPRVCMDIDSKDMLNFIKEGYDE</sequence>
<dbReference type="Proteomes" id="UP000322915">
    <property type="component" value="Unassembled WGS sequence"/>
</dbReference>
<gene>
    <name evidence="2" type="ORF">EU509_20540</name>
</gene>
<dbReference type="Gene3D" id="3.40.50.300">
    <property type="entry name" value="P-loop containing nucleotide triphosphate hydrolases"/>
    <property type="match status" value="1"/>
</dbReference>
<evidence type="ECO:0000259" key="1">
    <source>
        <dbReference type="Pfam" id="PF13401"/>
    </source>
</evidence>
<dbReference type="EMBL" id="SEUJ01000078">
    <property type="protein sequence ID" value="KAA1150494.1"/>
    <property type="molecule type" value="Genomic_DNA"/>
</dbReference>
<dbReference type="RefSeq" id="WP_149606966.1">
    <property type="nucleotide sequence ID" value="NZ_SEUJ01000078.1"/>
</dbReference>
<accession>A0ABQ6RDE9</accession>
<keyword evidence="2" id="KW-0547">Nucleotide-binding</keyword>
<organism evidence="2 3">
    <name type="scientific">Pseudoalteromonas fuliginea</name>
    <dbReference type="NCBI Taxonomy" id="1872678"/>
    <lineage>
        <taxon>Bacteria</taxon>
        <taxon>Pseudomonadati</taxon>
        <taxon>Pseudomonadota</taxon>
        <taxon>Gammaproteobacteria</taxon>
        <taxon>Alteromonadales</taxon>
        <taxon>Pseudoalteromonadaceae</taxon>
        <taxon>Pseudoalteromonas</taxon>
    </lineage>
</organism>
<feature type="domain" description="ORC1/DEAH AAA+ ATPase" evidence="1">
    <location>
        <begin position="123"/>
        <end position="275"/>
    </location>
</feature>
<protein>
    <submittedName>
        <fullName evidence="2">ATP-binding protein</fullName>
    </submittedName>
</protein>
<proteinExistence type="predicted"/>
<evidence type="ECO:0000313" key="2">
    <source>
        <dbReference type="EMBL" id="KAA1150494.1"/>
    </source>
</evidence>
<dbReference type="InterPro" id="IPR027417">
    <property type="entry name" value="P-loop_NTPase"/>
</dbReference>
<name>A0ABQ6RDE9_9GAMM</name>
<evidence type="ECO:0000313" key="3">
    <source>
        <dbReference type="Proteomes" id="UP000322915"/>
    </source>
</evidence>
<dbReference type="Pfam" id="PF13401">
    <property type="entry name" value="AAA_22"/>
    <property type="match status" value="1"/>
</dbReference>
<keyword evidence="3" id="KW-1185">Reference proteome</keyword>
<reference evidence="2 3" key="1">
    <citation type="submission" date="2019-01" db="EMBL/GenBank/DDBJ databases">
        <title>Genome sequences of marine Pseudoalteromonas species.</title>
        <authorList>
            <person name="Boraston A.B."/>
            <person name="Hehemann J.-H."/>
            <person name="Vickers C.J."/>
            <person name="Salama-Alber O."/>
            <person name="Abe K."/>
            <person name="Hettle A.J."/>
        </authorList>
    </citation>
    <scope>NUCLEOTIDE SEQUENCE [LARGE SCALE GENOMIC DNA]</scope>
    <source>
        <strain evidence="2 3">PS47</strain>
    </source>
</reference>
<dbReference type="GO" id="GO:0005524">
    <property type="term" value="F:ATP binding"/>
    <property type="evidence" value="ECO:0007669"/>
    <property type="project" value="UniProtKB-KW"/>
</dbReference>
<dbReference type="InterPro" id="IPR049945">
    <property type="entry name" value="AAA_22"/>
</dbReference>
<keyword evidence="2" id="KW-0067">ATP-binding</keyword>